<dbReference type="InterPro" id="IPR013520">
    <property type="entry name" value="Ribonucl_H"/>
</dbReference>
<dbReference type="InterPro" id="IPR036397">
    <property type="entry name" value="RNaseH_sf"/>
</dbReference>
<organism evidence="5 6">
    <name type="scientific">Staphylococcus haemolyticus (strain JCSC1435)</name>
    <dbReference type="NCBI Taxonomy" id="279808"/>
    <lineage>
        <taxon>Bacteria</taxon>
        <taxon>Bacillati</taxon>
        <taxon>Bacillota</taxon>
        <taxon>Bacilli</taxon>
        <taxon>Bacillales</taxon>
        <taxon>Staphylococcaceae</taxon>
        <taxon>Staphylococcus</taxon>
    </lineage>
</organism>
<evidence type="ECO:0000259" key="4">
    <source>
        <dbReference type="SMART" id="SM00479"/>
    </source>
</evidence>
<evidence type="ECO:0000256" key="3">
    <source>
        <dbReference type="ARBA" id="ARBA00022839"/>
    </source>
</evidence>
<dbReference type="CDD" id="cd06130">
    <property type="entry name" value="DNA_pol_III_epsilon_like"/>
    <property type="match status" value="1"/>
</dbReference>
<dbReference type="PANTHER" id="PTHR30231:SF42">
    <property type="entry name" value="EXONUCLEASE"/>
    <property type="match status" value="1"/>
</dbReference>
<dbReference type="AlphaFoldDB" id="Q4L7K7"/>
<keyword evidence="1" id="KW-0540">Nuclease</keyword>
<evidence type="ECO:0000256" key="1">
    <source>
        <dbReference type="ARBA" id="ARBA00022722"/>
    </source>
</evidence>
<dbReference type="NCBIfam" id="TIGR00573">
    <property type="entry name" value="dnaq"/>
    <property type="match status" value="1"/>
</dbReference>
<dbReference type="EMBL" id="AP006716">
    <property type="protein sequence ID" value="BAE04368.1"/>
    <property type="molecule type" value="Genomic_DNA"/>
</dbReference>
<dbReference type="Pfam" id="PF00929">
    <property type="entry name" value="RNase_T"/>
    <property type="match status" value="1"/>
</dbReference>
<keyword evidence="3" id="KW-0269">Exonuclease</keyword>
<evidence type="ECO:0000313" key="5">
    <source>
        <dbReference type="EMBL" id="BAE04368.1"/>
    </source>
</evidence>
<dbReference type="Gene3D" id="3.30.420.10">
    <property type="entry name" value="Ribonuclease H-like superfamily/Ribonuclease H"/>
    <property type="match status" value="1"/>
</dbReference>
<dbReference type="GO" id="GO:0003677">
    <property type="term" value="F:DNA binding"/>
    <property type="evidence" value="ECO:0007669"/>
    <property type="project" value="InterPro"/>
</dbReference>
<dbReference type="HOGENOM" id="CLU_047806_14_2_9"/>
<sequence>MNSFPLYFILRMQHSGKIFIFLAKIKESILERTVLGMGNAFIALDFETANGKRTSICSVGMVKVVNNEIVESFYTLVNPFDYFSQTNIEVHGITPEDVIDAPSFEYVFPYMMQFIDKLPVVAHNAAFDMNVLHQSLKQLNIETPSMIYFCSYQLAKRTIDAYRYGLKHLMKHYKLDFHGHHDALNDAKACAMITFRLLKHYDNLQSMLQIYGKNLKDKG</sequence>
<dbReference type="PANTHER" id="PTHR30231">
    <property type="entry name" value="DNA POLYMERASE III SUBUNIT EPSILON"/>
    <property type="match status" value="1"/>
</dbReference>
<evidence type="ECO:0000256" key="2">
    <source>
        <dbReference type="ARBA" id="ARBA00022801"/>
    </source>
</evidence>
<dbReference type="InterPro" id="IPR006054">
    <property type="entry name" value="DnaQ"/>
</dbReference>
<dbReference type="eggNOG" id="COG0847">
    <property type="taxonomic scope" value="Bacteria"/>
</dbReference>
<dbReference type="GO" id="GO:0008408">
    <property type="term" value="F:3'-5' exonuclease activity"/>
    <property type="evidence" value="ECO:0007669"/>
    <property type="project" value="TreeGrafter"/>
</dbReference>
<dbReference type="GO" id="GO:0005829">
    <property type="term" value="C:cytosol"/>
    <property type="evidence" value="ECO:0007669"/>
    <property type="project" value="TreeGrafter"/>
</dbReference>
<accession>Q4L7K7</accession>
<protein>
    <recommendedName>
        <fullName evidence="4">Exonuclease domain-containing protein</fullName>
    </recommendedName>
</protein>
<reference evidence="5 6" key="1">
    <citation type="journal article" date="2005" name="J. Bacteriol.">
        <title>Whole-genome sequencing of Staphylococcus haemolyticus uncovers the extreme plasticity of its genome and the evolution of human-colonizing staphylococcal species.</title>
        <authorList>
            <person name="Takeuchi F."/>
            <person name="Watanabe S."/>
            <person name="Baba T."/>
            <person name="Yuzawa H."/>
            <person name="Ito T."/>
            <person name="Morimoto Y."/>
            <person name="Kuroda M."/>
            <person name="Cui L."/>
            <person name="Takahashi M."/>
            <person name="Ankai A."/>
            <person name="Baba S."/>
            <person name="Fukui S."/>
            <person name="Lee J.C."/>
            <person name="Hiramatsu K."/>
        </authorList>
    </citation>
    <scope>NUCLEOTIDE SEQUENCE [LARGE SCALE GENOMIC DNA]</scope>
    <source>
        <strain evidence="5 6">JCSC1435</strain>
    </source>
</reference>
<dbReference type="InterPro" id="IPR012337">
    <property type="entry name" value="RNaseH-like_sf"/>
</dbReference>
<gene>
    <name evidence="5" type="ordered locus">SH1059</name>
</gene>
<feature type="domain" description="Exonuclease" evidence="4">
    <location>
        <begin position="40"/>
        <end position="203"/>
    </location>
</feature>
<dbReference type="DNASU" id="3483626"/>
<dbReference type="SMART" id="SM00479">
    <property type="entry name" value="EXOIII"/>
    <property type="match status" value="1"/>
</dbReference>
<dbReference type="FunFam" id="3.30.420.10:FF:000045">
    <property type="entry name" value="3'-5' exonuclease DinG"/>
    <property type="match status" value="1"/>
</dbReference>
<name>Q4L7K7_STAHJ</name>
<dbReference type="GO" id="GO:0003887">
    <property type="term" value="F:DNA-directed DNA polymerase activity"/>
    <property type="evidence" value="ECO:0007669"/>
    <property type="project" value="InterPro"/>
</dbReference>
<proteinExistence type="predicted"/>
<dbReference type="Proteomes" id="UP000000543">
    <property type="component" value="Chromosome"/>
</dbReference>
<evidence type="ECO:0000313" key="6">
    <source>
        <dbReference type="Proteomes" id="UP000000543"/>
    </source>
</evidence>
<keyword evidence="2" id="KW-0378">Hydrolase</keyword>
<dbReference type="SUPFAM" id="SSF53098">
    <property type="entry name" value="Ribonuclease H-like"/>
    <property type="match status" value="1"/>
</dbReference>
<dbReference type="GO" id="GO:0006260">
    <property type="term" value="P:DNA replication"/>
    <property type="evidence" value="ECO:0007669"/>
    <property type="project" value="InterPro"/>
</dbReference>
<dbReference type="KEGG" id="sha:SH1059"/>